<dbReference type="SUPFAM" id="SSF81321">
    <property type="entry name" value="Family A G protein-coupled receptor-like"/>
    <property type="match status" value="1"/>
</dbReference>
<name>A0A0D8XK12_DICVI</name>
<evidence type="ECO:0000256" key="3">
    <source>
        <dbReference type="ARBA" id="ARBA00022989"/>
    </source>
</evidence>
<comment type="subcellular location">
    <subcellularLocation>
        <location evidence="1">Membrane</location>
    </subcellularLocation>
</comment>
<keyword evidence="3 5" id="KW-1133">Transmembrane helix</keyword>
<keyword evidence="4 5" id="KW-0472">Membrane</keyword>
<sequence length="305" mass="34311">MSQKLRSTSLYMLFCHLSVINVLDLSFSVVFSIIFIANDSWILGEQWCRVNTSLQEFCQIYIMLILVLMSVERAAGLEAYSSTPGKRLLARPQLLDNNRSLVFFFFLGLASFAIAFPTATKLIPVKPFKNRFLCAIDSGVPVGYTLTRIALYIGCLIVVFVCVSQILKRKVVFLVIIFILLEGPYLSFSFIFEICNSSDHFDEANIFNIPQEAHALITCLKFLFPLLSPTSILCWCSDISGRVKELCCCCTHEQLTITPLINKHKSHISTPEVLNVVTIGTTTKDIQLNRPTSTPIDSVKVQYII</sequence>
<dbReference type="Gene3D" id="1.20.1070.10">
    <property type="entry name" value="Rhodopsin 7-helix transmembrane proteins"/>
    <property type="match status" value="1"/>
</dbReference>
<protein>
    <recommendedName>
        <fullName evidence="6">G-protein coupled receptors family 1 profile domain-containing protein</fullName>
    </recommendedName>
</protein>
<feature type="domain" description="G-protein coupled receptors family 1 profile" evidence="6">
    <location>
        <begin position="1"/>
        <end position="181"/>
    </location>
</feature>
<evidence type="ECO:0000259" key="6">
    <source>
        <dbReference type="PROSITE" id="PS50262"/>
    </source>
</evidence>
<dbReference type="EMBL" id="KN716501">
    <property type="protein sequence ID" value="KJH44087.1"/>
    <property type="molecule type" value="Genomic_DNA"/>
</dbReference>
<evidence type="ECO:0000256" key="5">
    <source>
        <dbReference type="SAM" id="Phobius"/>
    </source>
</evidence>
<gene>
    <name evidence="7" type="ORF">DICVIV_09897</name>
</gene>
<proteinExistence type="predicted"/>
<evidence type="ECO:0000313" key="8">
    <source>
        <dbReference type="Proteomes" id="UP000053766"/>
    </source>
</evidence>
<feature type="transmembrane region" description="Helical" evidence="5">
    <location>
        <begin position="101"/>
        <end position="123"/>
    </location>
</feature>
<reference evidence="7 8" key="1">
    <citation type="submission" date="2013-11" db="EMBL/GenBank/DDBJ databases">
        <title>Draft genome of the bovine lungworm Dictyocaulus viviparus.</title>
        <authorList>
            <person name="Mitreva M."/>
        </authorList>
    </citation>
    <scope>NUCLEOTIDE SEQUENCE [LARGE SCALE GENOMIC DNA]</scope>
    <source>
        <strain evidence="7 8">HannoverDv2000</strain>
    </source>
</reference>
<feature type="transmembrane region" description="Helical" evidence="5">
    <location>
        <begin position="143"/>
        <end position="164"/>
    </location>
</feature>
<dbReference type="InterPro" id="IPR017452">
    <property type="entry name" value="GPCR_Rhodpsn_7TM"/>
</dbReference>
<evidence type="ECO:0000313" key="7">
    <source>
        <dbReference type="EMBL" id="KJH44087.1"/>
    </source>
</evidence>
<dbReference type="PROSITE" id="PS50262">
    <property type="entry name" value="G_PROTEIN_RECEP_F1_2"/>
    <property type="match status" value="1"/>
</dbReference>
<dbReference type="CDD" id="cd00637">
    <property type="entry name" value="7tm_classA_rhodopsin-like"/>
    <property type="match status" value="1"/>
</dbReference>
<evidence type="ECO:0000256" key="4">
    <source>
        <dbReference type="ARBA" id="ARBA00023136"/>
    </source>
</evidence>
<keyword evidence="8" id="KW-1185">Reference proteome</keyword>
<evidence type="ECO:0000256" key="1">
    <source>
        <dbReference type="ARBA" id="ARBA00004370"/>
    </source>
</evidence>
<dbReference type="Proteomes" id="UP000053766">
    <property type="component" value="Unassembled WGS sequence"/>
</dbReference>
<keyword evidence="2 5" id="KW-0812">Transmembrane</keyword>
<dbReference type="GO" id="GO:0016020">
    <property type="term" value="C:membrane"/>
    <property type="evidence" value="ECO:0007669"/>
    <property type="project" value="UniProtKB-SubCell"/>
</dbReference>
<feature type="transmembrane region" description="Helical" evidence="5">
    <location>
        <begin position="60"/>
        <end position="80"/>
    </location>
</feature>
<dbReference type="STRING" id="29172.A0A0D8XK12"/>
<dbReference type="AlphaFoldDB" id="A0A0D8XK12"/>
<accession>A0A0D8XK12</accession>
<dbReference type="OrthoDB" id="5864106at2759"/>
<feature type="transmembrane region" description="Helical" evidence="5">
    <location>
        <begin position="171"/>
        <end position="192"/>
    </location>
</feature>
<reference evidence="8" key="2">
    <citation type="journal article" date="2016" name="Sci. Rep.">
        <title>Dictyocaulus viviparus genome, variome and transcriptome elucidate lungworm biology and support future intervention.</title>
        <authorList>
            <person name="McNulty S.N."/>
            <person name="Strube C."/>
            <person name="Rosa B.A."/>
            <person name="Martin J.C."/>
            <person name="Tyagi R."/>
            <person name="Choi Y.J."/>
            <person name="Wang Q."/>
            <person name="Hallsworth Pepin K."/>
            <person name="Zhang X."/>
            <person name="Ozersky P."/>
            <person name="Wilson R.K."/>
            <person name="Sternberg P.W."/>
            <person name="Gasser R.B."/>
            <person name="Mitreva M."/>
        </authorList>
    </citation>
    <scope>NUCLEOTIDE SEQUENCE [LARGE SCALE GENOMIC DNA]</scope>
    <source>
        <strain evidence="8">HannoverDv2000</strain>
    </source>
</reference>
<evidence type="ECO:0000256" key="2">
    <source>
        <dbReference type="ARBA" id="ARBA00022692"/>
    </source>
</evidence>
<organism evidence="7 8">
    <name type="scientific">Dictyocaulus viviparus</name>
    <name type="common">Bovine lungworm</name>
    <dbReference type="NCBI Taxonomy" id="29172"/>
    <lineage>
        <taxon>Eukaryota</taxon>
        <taxon>Metazoa</taxon>
        <taxon>Ecdysozoa</taxon>
        <taxon>Nematoda</taxon>
        <taxon>Chromadorea</taxon>
        <taxon>Rhabditida</taxon>
        <taxon>Rhabditina</taxon>
        <taxon>Rhabditomorpha</taxon>
        <taxon>Strongyloidea</taxon>
        <taxon>Metastrongylidae</taxon>
        <taxon>Dictyocaulus</taxon>
    </lineage>
</organism>
<feature type="transmembrane region" description="Helical" evidence="5">
    <location>
        <begin position="12"/>
        <end position="37"/>
    </location>
</feature>